<protein>
    <recommendedName>
        <fullName evidence="4">ATP-grasp-modified RiPP</fullName>
    </recommendedName>
</protein>
<evidence type="ECO:0000256" key="1">
    <source>
        <dbReference type="SAM" id="MobiDB-lite"/>
    </source>
</evidence>
<sequence length="68" mass="6995">MTALARTVSSQLLSSSRGRAVPHTQGTGGPPDAQIYAPGDARVQTGGESEYNRAGKASSAGRGEYSRD</sequence>
<organism evidence="2 3">
    <name type="scientific">Streptomyces thermospinosisporus</name>
    <dbReference type="NCBI Taxonomy" id="161482"/>
    <lineage>
        <taxon>Bacteria</taxon>
        <taxon>Bacillati</taxon>
        <taxon>Actinomycetota</taxon>
        <taxon>Actinomycetes</taxon>
        <taxon>Kitasatosporales</taxon>
        <taxon>Streptomycetaceae</taxon>
        <taxon>Streptomyces</taxon>
    </lineage>
</organism>
<feature type="region of interest" description="Disordered" evidence="1">
    <location>
        <begin position="1"/>
        <end position="68"/>
    </location>
</feature>
<name>A0ABN1YL06_9ACTN</name>
<keyword evidence="3" id="KW-1185">Reference proteome</keyword>
<reference evidence="2 3" key="1">
    <citation type="journal article" date="2019" name="Int. J. Syst. Evol. Microbiol.">
        <title>The Global Catalogue of Microorganisms (GCM) 10K type strain sequencing project: providing services to taxonomists for standard genome sequencing and annotation.</title>
        <authorList>
            <consortium name="The Broad Institute Genomics Platform"/>
            <consortium name="The Broad Institute Genome Sequencing Center for Infectious Disease"/>
            <person name="Wu L."/>
            <person name="Ma J."/>
        </authorList>
    </citation>
    <scope>NUCLEOTIDE SEQUENCE [LARGE SCALE GENOMIC DNA]</scope>
    <source>
        <strain evidence="2 3">JCM 11756</strain>
    </source>
</reference>
<proteinExistence type="predicted"/>
<accession>A0ABN1YL06</accession>
<dbReference type="Proteomes" id="UP001500973">
    <property type="component" value="Unassembled WGS sequence"/>
</dbReference>
<feature type="compositionally biased region" description="Polar residues" evidence="1">
    <location>
        <begin position="7"/>
        <end position="17"/>
    </location>
</feature>
<evidence type="ECO:0000313" key="2">
    <source>
        <dbReference type="EMBL" id="GAA1416529.1"/>
    </source>
</evidence>
<comment type="caution">
    <text evidence="2">The sequence shown here is derived from an EMBL/GenBank/DDBJ whole genome shotgun (WGS) entry which is preliminary data.</text>
</comment>
<gene>
    <name evidence="2" type="ORF">GCM10009601_08840</name>
</gene>
<evidence type="ECO:0008006" key="4">
    <source>
        <dbReference type="Google" id="ProtNLM"/>
    </source>
</evidence>
<dbReference type="EMBL" id="BAAAIZ010000009">
    <property type="protein sequence ID" value="GAA1416529.1"/>
    <property type="molecule type" value="Genomic_DNA"/>
</dbReference>
<evidence type="ECO:0000313" key="3">
    <source>
        <dbReference type="Proteomes" id="UP001500973"/>
    </source>
</evidence>